<proteinExistence type="inferred from homology"/>
<comment type="similarity">
    <text evidence="1">Belongs to the LysR transcriptional regulatory family.</text>
</comment>
<gene>
    <name evidence="7" type="ORF">D0Y50_00940</name>
</gene>
<evidence type="ECO:0000256" key="4">
    <source>
        <dbReference type="ARBA" id="ARBA00023163"/>
    </source>
</evidence>
<dbReference type="KEGG" id="salm:D0Y50_00940"/>
<dbReference type="SUPFAM" id="SSF53850">
    <property type="entry name" value="Periplasmic binding protein-like II"/>
    <property type="match status" value="1"/>
</dbReference>
<organism evidence="7 8">
    <name type="scientific">Salinimonas sediminis</name>
    <dbReference type="NCBI Taxonomy" id="2303538"/>
    <lineage>
        <taxon>Bacteria</taxon>
        <taxon>Pseudomonadati</taxon>
        <taxon>Pseudomonadota</taxon>
        <taxon>Gammaproteobacteria</taxon>
        <taxon>Alteromonadales</taxon>
        <taxon>Alteromonadaceae</taxon>
        <taxon>Alteromonas/Salinimonas group</taxon>
        <taxon>Salinimonas</taxon>
    </lineage>
</organism>
<dbReference type="Gene3D" id="1.10.10.10">
    <property type="entry name" value="Winged helix-like DNA-binding domain superfamily/Winged helix DNA-binding domain"/>
    <property type="match status" value="1"/>
</dbReference>
<keyword evidence="2" id="KW-0805">Transcription regulation</keyword>
<reference evidence="7 8" key="1">
    <citation type="submission" date="2018-08" db="EMBL/GenBank/DDBJ databases">
        <title>Salinimonas sediminis sp. nov., a piezophilic bacterium isolated from a deep-sea sediment sample from the New Britain Trench.</title>
        <authorList>
            <person name="Cao J."/>
        </authorList>
    </citation>
    <scope>NUCLEOTIDE SEQUENCE [LARGE SCALE GENOMIC DNA]</scope>
    <source>
        <strain evidence="7 8">N102</strain>
    </source>
</reference>
<evidence type="ECO:0000259" key="6">
    <source>
        <dbReference type="PROSITE" id="PS50931"/>
    </source>
</evidence>
<evidence type="ECO:0000256" key="1">
    <source>
        <dbReference type="ARBA" id="ARBA00009437"/>
    </source>
</evidence>
<dbReference type="Pfam" id="PF00126">
    <property type="entry name" value="HTH_1"/>
    <property type="match status" value="1"/>
</dbReference>
<dbReference type="InterPro" id="IPR000847">
    <property type="entry name" value="LysR_HTH_N"/>
</dbReference>
<dbReference type="Pfam" id="PF03466">
    <property type="entry name" value="LysR_substrate"/>
    <property type="match status" value="1"/>
</dbReference>
<sequence>MDKLAQMQAFVAVVTETSFVRAAAKLNLSAQLVSKYVSALETALGVRLLNRTTRKVHLTEAGLNYYPRAQQLLQELSNLENDLAGLQQQASGILRISAPVFFAVSHMGALLTEFQRAYPKVGVDVQLNDRKVDIIEEGFDVALRIGNLTSSSLVARRIAPIHMMAAAAPEYLQRHGTPTSWEAVKQHKVMYYSYATNTPYAPAPPHALPGGTMVSNNGDLLVQCAVAGAGIAIQPTFIIGQAITSGKLVPVMCHDPLPGMALYAVYAHRALMASKLRTFIDFLSVFYGDPPPWDVPLQPYL</sequence>
<keyword evidence="5" id="KW-0175">Coiled coil</keyword>
<protein>
    <submittedName>
        <fullName evidence="7">LysR family transcriptional regulator</fullName>
    </submittedName>
</protein>
<dbReference type="FunFam" id="1.10.10.10:FF:000001">
    <property type="entry name" value="LysR family transcriptional regulator"/>
    <property type="match status" value="1"/>
</dbReference>
<evidence type="ECO:0000256" key="2">
    <source>
        <dbReference type="ARBA" id="ARBA00023015"/>
    </source>
</evidence>
<dbReference type="PANTHER" id="PTHR30537:SF35">
    <property type="entry name" value="TRANSCRIPTIONAL REGULATORY PROTEIN"/>
    <property type="match status" value="1"/>
</dbReference>
<keyword evidence="4" id="KW-0804">Transcription</keyword>
<dbReference type="GO" id="GO:0006351">
    <property type="term" value="P:DNA-templated transcription"/>
    <property type="evidence" value="ECO:0007669"/>
    <property type="project" value="TreeGrafter"/>
</dbReference>
<dbReference type="CDD" id="cd08422">
    <property type="entry name" value="PBP2_CrgA_like"/>
    <property type="match status" value="1"/>
</dbReference>
<dbReference type="InterPro" id="IPR036388">
    <property type="entry name" value="WH-like_DNA-bd_sf"/>
</dbReference>
<dbReference type="PANTHER" id="PTHR30537">
    <property type="entry name" value="HTH-TYPE TRANSCRIPTIONAL REGULATOR"/>
    <property type="match status" value="1"/>
</dbReference>
<dbReference type="OrthoDB" id="9786526at2"/>
<dbReference type="InterPro" id="IPR036390">
    <property type="entry name" value="WH_DNA-bd_sf"/>
</dbReference>
<dbReference type="GO" id="GO:0043565">
    <property type="term" value="F:sequence-specific DNA binding"/>
    <property type="evidence" value="ECO:0007669"/>
    <property type="project" value="TreeGrafter"/>
</dbReference>
<dbReference type="Gene3D" id="3.40.190.290">
    <property type="match status" value="1"/>
</dbReference>
<name>A0A346NHQ0_9ALTE</name>
<dbReference type="AlphaFoldDB" id="A0A346NHQ0"/>
<dbReference type="EMBL" id="CP031769">
    <property type="protein sequence ID" value="AXR05057.1"/>
    <property type="molecule type" value="Genomic_DNA"/>
</dbReference>
<dbReference type="GO" id="GO:0003700">
    <property type="term" value="F:DNA-binding transcription factor activity"/>
    <property type="evidence" value="ECO:0007669"/>
    <property type="project" value="InterPro"/>
</dbReference>
<evidence type="ECO:0000313" key="7">
    <source>
        <dbReference type="EMBL" id="AXR05057.1"/>
    </source>
</evidence>
<accession>A0A346NHQ0</accession>
<evidence type="ECO:0000256" key="5">
    <source>
        <dbReference type="SAM" id="Coils"/>
    </source>
</evidence>
<dbReference type="InterPro" id="IPR005119">
    <property type="entry name" value="LysR_subst-bd"/>
</dbReference>
<evidence type="ECO:0000256" key="3">
    <source>
        <dbReference type="ARBA" id="ARBA00023125"/>
    </source>
</evidence>
<dbReference type="RefSeq" id="WP_117315049.1">
    <property type="nucleotide sequence ID" value="NZ_CP031769.1"/>
</dbReference>
<keyword evidence="8" id="KW-1185">Reference proteome</keyword>
<feature type="coiled-coil region" evidence="5">
    <location>
        <begin position="69"/>
        <end position="96"/>
    </location>
</feature>
<keyword evidence="3" id="KW-0238">DNA-binding</keyword>
<dbReference type="PROSITE" id="PS50931">
    <property type="entry name" value="HTH_LYSR"/>
    <property type="match status" value="1"/>
</dbReference>
<feature type="domain" description="HTH lysR-type" evidence="6">
    <location>
        <begin position="1"/>
        <end position="59"/>
    </location>
</feature>
<dbReference type="InterPro" id="IPR058163">
    <property type="entry name" value="LysR-type_TF_proteobact-type"/>
</dbReference>
<dbReference type="Proteomes" id="UP000262073">
    <property type="component" value="Chromosome"/>
</dbReference>
<evidence type="ECO:0000313" key="8">
    <source>
        <dbReference type="Proteomes" id="UP000262073"/>
    </source>
</evidence>
<dbReference type="SUPFAM" id="SSF46785">
    <property type="entry name" value="Winged helix' DNA-binding domain"/>
    <property type="match status" value="1"/>
</dbReference>